<gene>
    <name evidence="1" type="ORF">HPB47_020123</name>
</gene>
<accession>A0AC60QGA5</accession>
<comment type="caution">
    <text evidence="1">The sequence shown here is derived from an EMBL/GenBank/DDBJ whole genome shotgun (WGS) entry which is preliminary data.</text>
</comment>
<evidence type="ECO:0000313" key="1">
    <source>
        <dbReference type="EMBL" id="KAG0433214.1"/>
    </source>
</evidence>
<organism evidence="1 2">
    <name type="scientific">Ixodes persulcatus</name>
    <name type="common">Taiga tick</name>
    <dbReference type="NCBI Taxonomy" id="34615"/>
    <lineage>
        <taxon>Eukaryota</taxon>
        <taxon>Metazoa</taxon>
        <taxon>Ecdysozoa</taxon>
        <taxon>Arthropoda</taxon>
        <taxon>Chelicerata</taxon>
        <taxon>Arachnida</taxon>
        <taxon>Acari</taxon>
        <taxon>Parasitiformes</taxon>
        <taxon>Ixodida</taxon>
        <taxon>Ixodoidea</taxon>
        <taxon>Ixodidae</taxon>
        <taxon>Ixodinae</taxon>
        <taxon>Ixodes</taxon>
    </lineage>
</organism>
<evidence type="ECO:0000313" key="2">
    <source>
        <dbReference type="Proteomes" id="UP000805193"/>
    </source>
</evidence>
<dbReference type="EMBL" id="JABSTQ010009074">
    <property type="protein sequence ID" value="KAG0433214.1"/>
    <property type="molecule type" value="Genomic_DNA"/>
</dbReference>
<name>A0AC60QGA5_IXOPE</name>
<sequence length="520" mass="59335">MNTVGLELLNAPGVKTRLAKQRRQKDSTPDLSWASRCLDIEWTPWKDSLGSDHFPLEMKHRHGQGTGYKEKRPVVKWDRFRELLEAEDGQDIEMSIRKALREAKTEILVKPDAPTPDNHLLNLWASRLQALQRYGKKKTLRSKIKLNHATAKANRYTKELGRTRWRTHCESFNQRTGLGKAWRTYRGLDGRKRRKRNAAQNLALKLNISEEELAIKAGSGDSSDWSYDGKQGVGSWSKLSVGPSENECASYSQSPIHIKVRSTICADSLGPMRYINYDEPLCSPDIVNNGHTVQVSAPLDRYHGIRLPHPASTFRFLQFHFHWGNSSARGSEHVVDDNSYSMEMHLVHMNTKYTSVEQASKHGDGLAVVAVLFKVGHVDNLFFDVIVDAVRQVQTGENVRMNVTRPVVLSHLLPKNGVDHFQYFGSLTTPPCSEAVTWIVLRKAVTISERQLTVFRKVQASGPDHGSSHALMDNFRPPMPLHGRYVLRNFDCPQCQQRREKLRLKIREEYEAQLFPPFQE</sequence>
<protein>
    <submittedName>
        <fullName evidence="1">Uncharacterized protein</fullName>
    </submittedName>
</protein>
<reference evidence="1 2" key="1">
    <citation type="journal article" date="2020" name="Cell">
        <title>Large-Scale Comparative Analyses of Tick Genomes Elucidate Their Genetic Diversity and Vector Capacities.</title>
        <authorList>
            <consortium name="Tick Genome and Microbiome Consortium (TIGMIC)"/>
            <person name="Jia N."/>
            <person name="Wang J."/>
            <person name="Shi W."/>
            <person name="Du L."/>
            <person name="Sun Y."/>
            <person name="Zhan W."/>
            <person name="Jiang J.F."/>
            <person name="Wang Q."/>
            <person name="Zhang B."/>
            <person name="Ji P."/>
            <person name="Bell-Sakyi L."/>
            <person name="Cui X.M."/>
            <person name="Yuan T.T."/>
            <person name="Jiang B.G."/>
            <person name="Yang W.F."/>
            <person name="Lam T.T."/>
            <person name="Chang Q.C."/>
            <person name="Ding S.J."/>
            <person name="Wang X.J."/>
            <person name="Zhu J.G."/>
            <person name="Ruan X.D."/>
            <person name="Zhao L."/>
            <person name="Wei J.T."/>
            <person name="Ye R.Z."/>
            <person name="Que T.C."/>
            <person name="Du C.H."/>
            <person name="Zhou Y.H."/>
            <person name="Cheng J.X."/>
            <person name="Dai P.F."/>
            <person name="Guo W.B."/>
            <person name="Han X.H."/>
            <person name="Huang E.J."/>
            <person name="Li L.F."/>
            <person name="Wei W."/>
            <person name="Gao Y.C."/>
            <person name="Liu J.Z."/>
            <person name="Shao H.Z."/>
            <person name="Wang X."/>
            <person name="Wang C.C."/>
            <person name="Yang T.C."/>
            <person name="Huo Q.B."/>
            <person name="Li W."/>
            <person name="Chen H.Y."/>
            <person name="Chen S.E."/>
            <person name="Zhou L.G."/>
            <person name="Ni X.B."/>
            <person name="Tian J.H."/>
            <person name="Sheng Y."/>
            <person name="Liu T."/>
            <person name="Pan Y.S."/>
            <person name="Xia L.Y."/>
            <person name="Li J."/>
            <person name="Zhao F."/>
            <person name="Cao W.C."/>
        </authorList>
    </citation>
    <scope>NUCLEOTIDE SEQUENCE [LARGE SCALE GENOMIC DNA]</scope>
    <source>
        <strain evidence="1">Iper-2018</strain>
    </source>
</reference>
<dbReference type="Proteomes" id="UP000805193">
    <property type="component" value="Unassembled WGS sequence"/>
</dbReference>
<proteinExistence type="predicted"/>
<keyword evidence="2" id="KW-1185">Reference proteome</keyword>